<dbReference type="EnsemblPlants" id="MELO3C025551.2.1">
    <property type="protein sequence ID" value="MELO3C025551.2.1"/>
    <property type="gene ID" value="MELO3C025551.2"/>
</dbReference>
<dbReference type="AlphaFoldDB" id="A0A9I9DXQ2"/>
<organism evidence="2">
    <name type="scientific">Cucumis melo</name>
    <name type="common">Muskmelon</name>
    <dbReference type="NCBI Taxonomy" id="3656"/>
    <lineage>
        <taxon>Eukaryota</taxon>
        <taxon>Viridiplantae</taxon>
        <taxon>Streptophyta</taxon>
        <taxon>Embryophyta</taxon>
        <taxon>Tracheophyta</taxon>
        <taxon>Spermatophyta</taxon>
        <taxon>Magnoliopsida</taxon>
        <taxon>eudicotyledons</taxon>
        <taxon>Gunneridae</taxon>
        <taxon>Pentapetalae</taxon>
        <taxon>rosids</taxon>
        <taxon>fabids</taxon>
        <taxon>Cucurbitales</taxon>
        <taxon>Cucurbitaceae</taxon>
        <taxon>Benincaseae</taxon>
        <taxon>Cucumis</taxon>
    </lineage>
</organism>
<dbReference type="Gramene" id="MELO3C025551.2.1">
    <property type="protein sequence ID" value="MELO3C025551.2.1"/>
    <property type="gene ID" value="MELO3C025551.2"/>
</dbReference>
<evidence type="ECO:0000313" key="2">
    <source>
        <dbReference type="EnsemblPlants" id="MELO3C025551.2.1"/>
    </source>
</evidence>
<sequence length="102" mass="11591">MSAISRLVRPNSVSQKAKESSLREALNALPAERGGWATWQRRKCHLYTSRYPLPEVGFCRKEGKERLQCFCSGWIEDDKKEKGRKQSLMPQPSLQRAALGNG</sequence>
<accession>A0A9I9DXQ2</accession>
<protein>
    <submittedName>
        <fullName evidence="2">Uncharacterized protein</fullName>
    </submittedName>
</protein>
<proteinExistence type="predicted"/>
<feature type="region of interest" description="Disordered" evidence="1">
    <location>
        <begin position="80"/>
        <end position="102"/>
    </location>
</feature>
<name>A0A9I9DXQ2_CUCME</name>
<evidence type="ECO:0000256" key="1">
    <source>
        <dbReference type="SAM" id="MobiDB-lite"/>
    </source>
</evidence>
<reference evidence="2" key="1">
    <citation type="submission" date="2023-03" db="UniProtKB">
        <authorList>
            <consortium name="EnsemblPlants"/>
        </authorList>
    </citation>
    <scope>IDENTIFICATION</scope>
</reference>